<dbReference type="PANTHER" id="PTHR38409:SF1">
    <property type="entry name" value="MITOCHONDRIAL ADAPTER PROTEIN MCP1"/>
    <property type="match status" value="1"/>
</dbReference>
<dbReference type="AlphaFoldDB" id="A0AAV9JC92"/>
<feature type="region of interest" description="Disordered" evidence="1">
    <location>
        <begin position="1"/>
        <end position="47"/>
    </location>
</feature>
<sequence length="309" mass="34258">MADYDRESTLGLQQLEPSPVEETPTDSKDGYFPGTSDTEHPAQPKGTHTLGLSHTSMWYLSRIQKYSSYAFTAFGLAHITNTSIIPLITRSVPESERFLLLTRPYYQGIPAEPLLVILPLWVHVFSGVALRVVRRNLNAERYGDNEGKEKKSFFSGDFWPKVSGVSKLGYPFLPLLVGHVFINRAIPNQIPGGQSNVNLSYVSHAFARHPVISYAGFAALISVGVLHITWGWAKWLGLTPDQVTGAAGSDRQLSKKRRWYIINGVAAAVTGLWMAGSFGVIGRAGEAPGYVGRMYNEMYRRIPIVGQWM</sequence>
<name>A0AAV9JC92_9PEZI</name>
<organism evidence="4 5">
    <name type="scientific">Oleoguttula mirabilis</name>
    <dbReference type="NCBI Taxonomy" id="1507867"/>
    <lineage>
        <taxon>Eukaryota</taxon>
        <taxon>Fungi</taxon>
        <taxon>Dikarya</taxon>
        <taxon>Ascomycota</taxon>
        <taxon>Pezizomycotina</taxon>
        <taxon>Dothideomycetes</taxon>
        <taxon>Dothideomycetidae</taxon>
        <taxon>Mycosphaerellales</taxon>
        <taxon>Teratosphaeriaceae</taxon>
        <taxon>Oleoguttula</taxon>
    </lineage>
</organism>
<reference evidence="4 5" key="1">
    <citation type="submission" date="2021-11" db="EMBL/GenBank/DDBJ databases">
        <title>Black yeast isolated from Biological Soil Crust.</title>
        <authorList>
            <person name="Kurbessoian T."/>
        </authorList>
    </citation>
    <scope>NUCLEOTIDE SEQUENCE [LARGE SCALE GENOMIC DNA]</scope>
    <source>
        <strain evidence="4 5">CCFEE 5522</strain>
    </source>
</reference>
<dbReference type="InterPro" id="IPR012472">
    <property type="entry name" value="MCP1_TM"/>
</dbReference>
<feature type="transmembrane region" description="Helical" evidence="2">
    <location>
        <begin position="109"/>
        <end position="133"/>
    </location>
</feature>
<comment type="caution">
    <text evidence="4">The sequence shown here is derived from an EMBL/GenBank/DDBJ whole genome shotgun (WGS) entry which is preliminary data.</text>
</comment>
<evidence type="ECO:0000256" key="1">
    <source>
        <dbReference type="SAM" id="MobiDB-lite"/>
    </source>
</evidence>
<feature type="domain" description="Mitochondrial adapter protein MCP1 transmembrane" evidence="3">
    <location>
        <begin position="174"/>
        <end position="285"/>
    </location>
</feature>
<evidence type="ECO:0000313" key="4">
    <source>
        <dbReference type="EMBL" id="KAK4542555.1"/>
    </source>
</evidence>
<evidence type="ECO:0000256" key="2">
    <source>
        <dbReference type="SAM" id="Phobius"/>
    </source>
</evidence>
<dbReference type="Proteomes" id="UP001324427">
    <property type="component" value="Unassembled WGS sequence"/>
</dbReference>
<keyword evidence="2" id="KW-0812">Transmembrane</keyword>
<feature type="transmembrane region" description="Helical" evidence="2">
    <location>
        <begin position="211"/>
        <end position="233"/>
    </location>
</feature>
<evidence type="ECO:0000259" key="3">
    <source>
        <dbReference type="Pfam" id="PF07950"/>
    </source>
</evidence>
<feature type="transmembrane region" description="Helical" evidence="2">
    <location>
        <begin position="259"/>
        <end position="281"/>
    </location>
</feature>
<dbReference type="GO" id="GO:0055088">
    <property type="term" value="P:lipid homeostasis"/>
    <property type="evidence" value="ECO:0007669"/>
    <property type="project" value="InterPro"/>
</dbReference>
<keyword evidence="2" id="KW-1133">Transmembrane helix</keyword>
<evidence type="ECO:0000313" key="5">
    <source>
        <dbReference type="Proteomes" id="UP001324427"/>
    </source>
</evidence>
<dbReference type="GO" id="GO:0007005">
    <property type="term" value="P:mitochondrion organization"/>
    <property type="evidence" value="ECO:0007669"/>
    <property type="project" value="TreeGrafter"/>
</dbReference>
<accession>A0AAV9JC92</accession>
<dbReference type="Pfam" id="PF07950">
    <property type="entry name" value="MCP1_TM"/>
    <property type="match status" value="1"/>
</dbReference>
<dbReference type="EMBL" id="JAVFHQ010000040">
    <property type="protein sequence ID" value="KAK4542555.1"/>
    <property type="molecule type" value="Genomic_DNA"/>
</dbReference>
<proteinExistence type="predicted"/>
<gene>
    <name evidence="4" type="ORF">LTR36_006603</name>
</gene>
<keyword evidence="2" id="KW-0472">Membrane</keyword>
<protein>
    <recommendedName>
        <fullName evidence="3">Mitochondrial adapter protein MCP1 transmembrane domain-containing protein</fullName>
    </recommendedName>
</protein>
<feature type="transmembrane region" description="Helical" evidence="2">
    <location>
        <begin position="66"/>
        <end position="89"/>
    </location>
</feature>
<keyword evidence="5" id="KW-1185">Reference proteome</keyword>
<dbReference type="GO" id="GO:0005741">
    <property type="term" value="C:mitochondrial outer membrane"/>
    <property type="evidence" value="ECO:0007669"/>
    <property type="project" value="TreeGrafter"/>
</dbReference>
<dbReference type="PANTHER" id="PTHR38409">
    <property type="entry name" value="MDM10-COMPLEMENTING PROTEIN 1"/>
    <property type="match status" value="1"/>
</dbReference>
<dbReference type="InterPro" id="IPR039960">
    <property type="entry name" value="MCP1"/>
</dbReference>